<dbReference type="EMBL" id="UASJ01000014">
    <property type="protein sequence ID" value="SQC02276.1"/>
    <property type="molecule type" value="Genomic_DNA"/>
</dbReference>
<protein>
    <submittedName>
        <fullName evidence="1">Uncharacterized protein</fullName>
    </submittedName>
</protein>
<evidence type="ECO:0000313" key="1">
    <source>
        <dbReference type="EMBL" id="SQC02276.1"/>
    </source>
</evidence>
<gene>
    <name evidence="1" type="ORF">NCTC11820_02164</name>
</gene>
<reference evidence="1 2" key="1">
    <citation type="submission" date="2018-06" db="EMBL/GenBank/DDBJ databases">
        <authorList>
            <consortium name="Pathogen Informatics"/>
            <person name="Doyle S."/>
        </authorList>
    </citation>
    <scope>NUCLEOTIDE SEQUENCE [LARGE SCALE GENOMIC DNA]</scope>
    <source>
        <strain evidence="1 2">NCTC11820</strain>
    </source>
</reference>
<dbReference type="AlphaFoldDB" id="A0A2X3BSE5"/>
<dbReference type="Proteomes" id="UP000250245">
    <property type="component" value="Unassembled WGS sequence"/>
</dbReference>
<sequence>MEPSPGLLELLSSTTKAKNAVADANLESGWRAAAVAALLLVPVTPAVTLFRNEESPAAFGADIPDSRWFSSSHVCRYGLSVVYGCRIPLDPLGIR</sequence>
<proteinExistence type="predicted"/>
<evidence type="ECO:0000313" key="2">
    <source>
        <dbReference type="Proteomes" id="UP000250245"/>
    </source>
</evidence>
<accession>A0A2X3BSE5</accession>
<organism evidence="1 2">
    <name type="scientific">Mobiluncus curtisii</name>
    <dbReference type="NCBI Taxonomy" id="2051"/>
    <lineage>
        <taxon>Bacteria</taxon>
        <taxon>Bacillati</taxon>
        <taxon>Actinomycetota</taxon>
        <taxon>Actinomycetes</taxon>
        <taxon>Actinomycetales</taxon>
        <taxon>Actinomycetaceae</taxon>
        <taxon>Mobiluncus</taxon>
    </lineage>
</organism>
<name>A0A2X3BSE5_9ACTO</name>
<dbReference type="RefSeq" id="WP_252893387.1">
    <property type="nucleotide sequence ID" value="NZ_UASJ01000014.1"/>
</dbReference>